<dbReference type="RefSeq" id="WP_188172558.1">
    <property type="nucleotide sequence ID" value="NZ_JACVVD010000001.1"/>
</dbReference>
<evidence type="ECO:0000313" key="3">
    <source>
        <dbReference type="Proteomes" id="UP000650466"/>
    </source>
</evidence>
<dbReference type="CDD" id="cd21111">
    <property type="entry name" value="IFTase"/>
    <property type="match status" value="1"/>
</dbReference>
<protein>
    <submittedName>
        <fullName evidence="2">Right-handed parallel beta-helix repeat-containing protein</fullName>
    </submittedName>
</protein>
<keyword evidence="3" id="KW-1185">Reference proteome</keyword>
<organism evidence="2 3">
    <name type="scientific">Paenibacillus sedimenti</name>
    <dbReference type="NCBI Taxonomy" id="2770274"/>
    <lineage>
        <taxon>Bacteria</taxon>
        <taxon>Bacillati</taxon>
        <taxon>Bacillota</taxon>
        <taxon>Bacilli</taxon>
        <taxon>Bacillales</taxon>
        <taxon>Paenibacillaceae</taxon>
        <taxon>Paenibacillus</taxon>
    </lineage>
</organism>
<sequence>MASKNYYDVTEWPVGNPYEDIGEVINSIIADIKSRQTYTDVNKGGKPGSVIYIPPGDYHLGSQVVIDISYLKIMGSGHGFTSSSIRFNTSENEWADLHELWPGGSRILVDIPLEVNDEEYKGAAFYVERSGNPRISSVEFSDFCIDGLHFIEDGSGKTNPENTYTNGKTGIYVASACDSFRITGMGFVYLEHGITIYHADALTIHDNFIAECGNCIELRGWGQASKITDNLIGAGFKGYSIYAQNFGGLLITANNVFPRGASSIYFDGVTRSSITNNRLHSFYPGMVVFKGNCSENLVSSNHFLRDHEPWTPFLGIDNGLDDLYGLLYISGNNNSVIANHFSEGINTQNIKPVGATPVIIRIVSGNGNYISNNHVVATEVHAKISDSCFSAQVDALLTTGASEPLTVTTVLVEKESLQNTILDSGSDAQVVMDKTVNAFRATPTPGA</sequence>
<dbReference type="InterPro" id="IPR012334">
    <property type="entry name" value="Pectin_lyas_fold"/>
</dbReference>
<dbReference type="Pfam" id="PF05048">
    <property type="entry name" value="NosD"/>
    <property type="match status" value="1"/>
</dbReference>
<reference evidence="2" key="1">
    <citation type="submission" date="2020-09" db="EMBL/GenBank/DDBJ databases">
        <title>Draft Genome Sequence of Paenibacillus sp. WST5.</title>
        <authorList>
            <person name="Bao Z."/>
        </authorList>
    </citation>
    <scope>NUCLEOTIDE SEQUENCE</scope>
    <source>
        <strain evidence="2">WST5</strain>
    </source>
</reference>
<accession>A0A926KK41</accession>
<dbReference type="Gene3D" id="2.160.20.10">
    <property type="entry name" value="Single-stranded right-handed beta-helix, Pectin lyase-like"/>
    <property type="match status" value="1"/>
</dbReference>
<dbReference type="InterPro" id="IPR007742">
    <property type="entry name" value="NosD_dom"/>
</dbReference>
<feature type="domain" description="Periplasmic copper-binding protein NosD beta helix" evidence="1">
    <location>
        <begin position="155"/>
        <end position="305"/>
    </location>
</feature>
<dbReference type="AlphaFoldDB" id="A0A926KK41"/>
<proteinExistence type="predicted"/>
<evidence type="ECO:0000313" key="2">
    <source>
        <dbReference type="EMBL" id="MBD0378742.1"/>
    </source>
</evidence>
<dbReference type="EMBL" id="JACVVD010000001">
    <property type="protein sequence ID" value="MBD0378742.1"/>
    <property type="molecule type" value="Genomic_DNA"/>
</dbReference>
<name>A0A926KK41_9BACL</name>
<evidence type="ECO:0000259" key="1">
    <source>
        <dbReference type="Pfam" id="PF05048"/>
    </source>
</evidence>
<dbReference type="Proteomes" id="UP000650466">
    <property type="component" value="Unassembled WGS sequence"/>
</dbReference>
<comment type="caution">
    <text evidence="2">The sequence shown here is derived from an EMBL/GenBank/DDBJ whole genome shotgun (WGS) entry which is preliminary data.</text>
</comment>
<dbReference type="InterPro" id="IPR011050">
    <property type="entry name" value="Pectin_lyase_fold/virulence"/>
</dbReference>
<dbReference type="SUPFAM" id="SSF51126">
    <property type="entry name" value="Pectin lyase-like"/>
    <property type="match status" value="1"/>
</dbReference>
<gene>
    <name evidence="2" type="ORF">ICC18_01225</name>
</gene>